<dbReference type="Proteomes" id="UP001586593">
    <property type="component" value="Unassembled WGS sequence"/>
</dbReference>
<reference evidence="1 2" key="1">
    <citation type="journal article" date="2024" name="Commun. Biol.">
        <title>Comparative genomic analysis of thermophilic fungi reveals convergent evolutionary adaptations and gene losses.</title>
        <authorList>
            <person name="Steindorff A.S."/>
            <person name="Aguilar-Pontes M.V."/>
            <person name="Robinson A.J."/>
            <person name="Andreopoulos B."/>
            <person name="LaButti K."/>
            <person name="Kuo A."/>
            <person name="Mondo S."/>
            <person name="Riley R."/>
            <person name="Otillar R."/>
            <person name="Haridas S."/>
            <person name="Lipzen A."/>
            <person name="Grimwood J."/>
            <person name="Schmutz J."/>
            <person name="Clum A."/>
            <person name="Reid I.D."/>
            <person name="Moisan M.C."/>
            <person name="Butler G."/>
            <person name="Nguyen T.T.M."/>
            <person name="Dewar K."/>
            <person name="Conant G."/>
            <person name="Drula E."/>
            <person name="Henrissat B."/>
            <person name="Hansel C."/>
            <person name="Singer S."/>
            <person name="Hutchinson M.I."/>
            <person name="de Vries R.P."/>
            <person name="Natvig D.O."/>
            <person name="Powell A.J."/>
            <person name="Tsang A."/>
            <person name="Grigoriev I.V."/>
        </authorList>
    </citation>
    <scope>NUCLEOTIDE SEQUENCE [LARGE SCALE GENOMIC DNA]</scope>
    <source>
        <strain evidence="1 2">ATCC 24622</strain>
    </source>
</reference>
<name>A0ABR3XA24_9PEZI</name>
<dbReference type="EMBL" id="JAZHXJ010000131">
    <property type="protein sequence ID" value="KAL1872791.1"/>
    <property type="molecule type" value="Genomic_DNA"/>
</dbReference>
<keyword evidence="2" id="KW-1185">Reference proteome</keyword>
<accession>A0ABR3XA24</accession>
<organism evidence="1 2">
    <name type="scientific">Phialemonium thermophilum</name>
    <dbReference type="NCBI Taxonomy" id="223376"/>
    <lineage>
        <taxon>Eukaryota</taxon>
        <taxon>Fungi</taxon>
        <taxon>Dikarya</taxon>
        <taxon>Ascomycota</taxon>
        <taxon>Pezizomycotina</taxon>
        <taxon>Sordariomycetes</taxon>
        <taxon>Sordariomycetidae</taxon>
        <taxon>Cephalothecales</taxon>
        <taxon>Cephalothecaceae</taxon>
        <taxon>Phialemonium</taxon>
    </lineage>
</organism>
<sequence length="79" mass="9092">MSEDTLPRNFDAISSYTYGPLPKRMTLRWRKPGPFTLAVIIKVNEKPIGLDMLKEEGSVVVDKGDIVYILMMEIKFEEE</sequence>
<evidence type="ECO:0000313" key="1">
    <source>
        <dbReference type="EMBL" id="KAL1872791.1"/>
    </source>
</evidence>
<protein>
    <submittedName>
        <fullName evidence="1">Uncharacterized protein</fullName>
    </submittedName>
</protein>
<comment type="caution">
    <text evidence="1">The sequence shown here is derived from an EMBL/GenBank/DDBJ whole genome shotgun (WGS) entry which is preliminary data.</text>
</comment>
<proteinExistence type="predicted"/>
<gene>
    <name evidence="1" type="ORF">VTK73DRAFT_1303</name>
</gene>
<evidence type="ECO:0000313" key="2">
    <source>
        <dbReference type="Proteomes" id="UP001586593"/>
    </source>
</evidence>